<evidence type="ECO:0000259" key="18">
    <source>
        <dbReference type="Pfam" id="PF10396"/>
    </source>
</evidence>
<protein>
    <recommendedName>
        <fullName evidence="5">phosphoserine transaminase</fullName>
        <ecNumber evidence="5">2.6.1.52</ecNumber>
    </recommendedName>
</protein>
<feature type="domain" description="GTP-binding protein TrmE N-terminal" evidence="18">
    <location>
        <begin position="462"/>
        <end position="568"/>
    </location>
</feature>
<dbReference type="HAMAP" id="MF_00160">
    <property type="entry name" value="SerC_aminotrans_5"/>
    <property type="match status" value="1"/>
</dbReference>
<gene>
    <name evidence="20" type="ORF">FANTH_5552</name>
</gene>
<keyword evidence="7" id="KW-0028">Amino-acid biosynthesis</keyword>
<feature type="domain" description="G" evidence="17">
    <location>
        <begin position="670"/>
        <end position="800"/>
    </location>
</feature>
<evidence type="ECO:0000256" key="3">
    <source>
        <dbReference type="ARBA" id="ARBA00006904"/>
    </source>
</evidence>
<dbReference type="InterPro" id="IPR018948">
    <property type="entry name" value="GTP-bd_TrmE_N"/>
</dbReference>
<evidence type="ECO:0000256" key="14">
    <source>
        <dbReference type="ARBA" id="ARBA00047630"/>
    </source>
</evidence>
<dbReference type="FunFam" id="3.90.1150.10:FF:000006">
    <property type="entry name" value="Phosphoserine aminotransferase"/>
    <property type="match status" value="1"/>
</dbReference>
<dbReference type="CDD" id="cd04164">
    <property type="entry name" value="trmE"/>
    <property type="match status" value="1"/>
</dbReference>
<dbReference type="GO" id="GO:0006400">
    <property type="term" value="P:tRNA modification"/>
    <property type="evidence" value="ECO:0007669"/>
    <property type="project" value="InterPro"/>
</dbReference>
<dbReference type="InterPro" id="IPR015422">
    <property type="entry name" value="PyrdxlP-dep_Trfase_small"/>
</dbReference>
<dbReference type="GO" id="GO:0030170">
    <property type="term" value="F:pyridoxal phosphate binding"/>
    <property type="evidence" value="ECO:0007669"/>
    <property type="project" value="TreeGrafter"/>
</dbReference>
<comment type="similarity">
    <text evidence="4">Belongs to the TRAFAC class TrmE-Era-EngA-EngB-Septin-like GTPase superfamily. TrmE GTPase family.</text>
</comment>
<evidence type="ECO:0000256" key="8">
    <source>
        <dbReference type="ARBA" id="ARBA00022679"/>
    </source>
</evidence>
<organism evidence="20 21">
    <name type="scientific">Fusarium anthophilum</name>
    <dbReference type="NCBI Taxonomy" id="48485"/>
    <lineage>
        <taxon>Eukaryota</taxon>
        <taxon>Fungi</taxon>
        <taxon>Dikarya</taxon>
        <taxon>Ascomycota</taxon>
        <taxon>Pezizomycotina</taxon>
        <taxon>Sordariomycetes</taxon>
        <taxon>Hypocreomycetidae</taxon>
        <taxon>Hypocreales</taxon>
        <taxon>Nectriaceae</taxon>
        <taxon>Fusarium</taxon>
        <taxon>Fusarium fujikuroi species complex</taxon>
    </lineage>
</organism>
<dbReference type="FunFam" id="3.40.640.10:FF:000082">
    <property type="entry name" value="Phosphoserine aminotransferase"/>
    <property type="match status" value="1"/>
</dbReference>
<dbReference type="Pfam" id="PF10396">
    <property type="entry name" value="TrmE_N"/>
    <property type="match status" value="1"/>
</dbReference>
<dbReference type="Pfam" id="PF01926">
    <property type="entry name" value="MMR_HSR1"/>
    <property type="match status" value="1"/>
</dbReference>
<evidence type="ECO:0000259" key="19">
    <source>
        <dbReference type="Pfam" id="PF12631"/>
    </source>
</evidence>
<dbReference type="InterPro" id="IPR025867">
    <property type="entry name" value="MnmE_helical"/>
</dbReference>
<dbReference type="NCBIfam" id="NF003764">
    <property type="entry name" value="PRK05355.1"/>
    <property type="match status" value="1"/>
</dbReference>
<evidence type="ECO:0000313" key="20">
    <source>
        <dbReference type="EMBL" id="KAF5249107.1"/>
    </source>
</evidence>
<evidence type="ECO:0000256" key="5">
    <source>
        <dbReference type="ARBA" id="ARBA00013030"/>
    </source>
</evidence>
<keyword evidence="9" id="KW-0819">tRNA processing</keyword>
<comment type="catalytic activity">
    <reaction evidence="14">
        <text>4-(phosphooxy)-L-threonine + 2-oxoglutarate = (R)-3-hydroxy-2-oxo-4-phosphooxybutanoate + L-glutamate</text>
        <dbReference type="Rhea" id="RHEA:16573"/>
        <dbReference type="ChEBI" id="CHEBI:16810"/>
        <dbReference type="ChEBI" id="CHEBI:29985"/>
        <dbReference type="ChEBI" id="CHEBI:58452"/>
        <dbReference type="ChEBI" id="CHEBI:58538"/>
        <dbReference type="EC" id="2.6.1.52"/>
    </reaction>
</comment>
<proteinExistence type="inferred from homology"/>
<dbReference type="Gene3D" id="3.40.50.300">
    <property type="entry name" value="P-loop containing nucleotide triphosphate hydrolases"/>
    <property type="match status" value="1"/>
</dbReference>
<comment type="catalytic activity">
    <reaction evidence="15">
        <text>O-phospho-L-serine + 2-oxoglutarate = 3-phosphooxypyruvate + L-glutamate</text>
        <dbReference type="Rhea" id="RHEA:14329"/>
        <dbReference type="ChEBI" id="CHEBI:16810"/>
        <dbReference type="ChEBI" id="CHEBI:18110"/>
        <dbReference type="ChEBI" id="CHEBI:29985"/>
        <dbReference type="ChEBI" id="CHEBI:57524"/>
        <dbReference type="EC" id="2.6.1.52"/>
    </reaction>
</comment>
<evidence type="ECO:0000313" key="21">
    <source>
        <dbReference type="Proteomes" id="UP000573603"/>
    </source>
</evidence>
<evidence type="ECO:0000256" key="10">
    <source>
        <dbReference type="ARBA" id="ARBA00022741"/>
    </source>
</evidence>
<keyword evidence="21" id="KW-1185">Reference proteome</keyword>
<evidence type="ECO:0000256" key="7">
    <source>
        <dbReference type="ARBA" id="ARBA00022605"/>
    </source>
</evidence>
<evidence type="ECO:0000256" key="6">
    <source>
        <dbReference type="ARBA" id="ARBA00022576"/>
    </source>
</evidence>
<dbReference type="GO" id="GO:0005525">
    <property type="term" value="F:GTP binding"/>
    <property type="evidence" value="ECO:0007669"/>
    <property type="project" value="UniProtKB-KW"/>
</dbReference>
<dbReference type="InterPro" id="IPR031168">
    <property type="entry name" value="G_TrmE"/>
</dbReference>
<dbReference type="GO" id="GO:0003924">
    <property type="term" value="F:GTPase activity"/>
    <property type="evidence" value="ECO:0007669"/>
    <property type="project" value="InterPro"/>
</dbReference>
<comment type="cofactor">
    <cofactor evidence="1">
        <name>pyridoxal 5'-phosphate</name>
        <dbReference type="ChEBI" id="CHEBI:597326"/>
    </cofactor>
</comment>
<evidence type="ECO:0000256" key="2">
    <source>
        <dbReference type="ARBA" id="ARBA00005099"/>
    </source>
</evidence>
<evidence type="ECO:0000256" key="15">
    <source>
        <dbReference type="ARBA" id="ARBA00049007"/>
    </source>
</evidence>
<keyword evidence="6" id="KW-0032">Aminotransferase</keyword>
<evidence type="ECO:0000256" key="1">
    <source>
        <dbReference type="ARBA" id="ARBA00001933"/>
    </source>
</evidence>
<dbReference type="CDD" id="cd14858">
    <property type="entry name" value="TrmE_N"/>
    <property type="match status" value="1"/>
</dbReference>
<evidence type="ECO:0000256" key="11">
    <source>
        <dbReference type="ARBA" id="ARBA00022898"/>
    </source>
</evidence>
<keyword evidence="12" id="KW-0342">GTP-binding</keyword>
<sequence length="948" mass="103350">MPSRSEITYFGAGPALLPTDVLEKAAQALIDYEHTGLGIAEHSHRSELATNIINEAKADLASYIDIPEDYEVLFMQGGGSGEFSATLYNLVGAWVTKKKAQIVANLKAPEDDPRVEQELRNAVEKELKTDYIVTGGWSQKASEEAKRLLGPEHVNIVADARQINNGKYGKIPEESTWNLSKDAALVYYCDNETVDGVEFPAFPQSLTPGPDGEGPIVVADMSSNILSRRIPVRNFSVIFFGAQKNLGCTGVTVVIIKKSLLPPKTPQPPAALLRRLGLPIPPIIFSYETIAKNNSLYNTLSIFDVYIAGQVLKKSLGTYTKVEGQEAVSAKKAELIYGALDAHPEVYRVVPDKSVRSRMNICFRVTKNGDTDATEKAFLKEATSQGLTGLKGHRSVGGIRASSYNSIPLEGAEKLAKFIETTRFADAETQSPTETQLQSEPLSSLPIAIPYKEVQRRKFDTTFAGRAGIAVIRISGPSCLEPQDLRGTLPIKTITKTKICNMLDSEALVLYFPNPKTVTGDDVLELHVHGGSATVKAVLAAIPKCSAAHRIRYAEPGEFTKRAFFNDRLDLAQIESLSDTLAAETEQQRRAAVRGNSGALGRQYETWREQLLLARGEIEALIDFSEDQHFDESQAELLQNVTAQVARMLHSIELHEQGSQRSELLRNGIRIALLGPPNVGKSSLMNLIVGREASIVSGEAGTTRDIVEASLDIRGYLCSFADTAGFRSKGPQVINGADSGAVGAVEEEGIRRAKQRALDSDLVIVLASVEDGLDGPFLQYDQETLDLAAGAEDCVVVVNKQDAVGKEEFEKLVQGFRKTVRIRAPKLAAAEFVSVSCKEAHAGTRESKDPGGIQAVITKLVASFEKMTSMPVDLQDLLGVTERQRQLLVKCRRHLEDFMMQATPEEGLDADAVLAAEYLRYAANCLARITGRDEFGDVEDVLGVIFEK</sequence>
<dbReference type="AlphaFoldDB" id="A0A8H4ZMM3"/>
<dbReference type="InterPro" id="IPR027368">
    <property type="entry name" value="MnmE_dom2"/>
</dbReference>
<accession>A0A8H4ZMM3</accession>
<dbReference type="InterPro" id="IPR004520">
    <property type="entry name" value="GTPase_MnmE"/>
</dbReference>
<evidence type="ECO:0000256" key="9">
    <source>
        <dbReference type="ARBA" id="ARBA00022694"/>
    </source>
</evidence>
<reference evidence="20 21" key="1">
    <citation type="journal article" date="2020" name="BMC Genomics">
        <title>Correction to: Identification and distribution of gene clusters required for synthesis of sphingolipid metabolism inhibitors in diverse species of the filamentous fungus Fusarium.</title>
        <authorList>
            <person name="Kim H.S."/>
            <person name="Lohmar J.M."/>
            <person name="Busman M."/>
            <person name="Brown D.W."/>
            <person name="Naumann T.A."/>
            <person name="Divon H.H."/>
            <person name="Lysoe E."/>
            <person name="Uhlig S."/>
            <person name="Proctor R.H."/>
        </authorList>
    </citation>
    <scope>NUCLEOTIDE SEQUENCE [LARGE SCALE GENOMIC DNA]</scope>
    <source>
        <strain evidence="20 21">NRRL 25214</strain>
    </source>
</reference>
<dbReference type="SUPFAM" id="SSF52540">
    <property type="entry name" value="P-loop containing nucleoside triphosphate hydrolases"/>
    <property type="match status" value="1"/>
</dbReference>
<evidence type="ECO:0000259" key="17">
    <source>
        <dbReference type="Pfam" id="PF01926"/>
    </source>
</evidence>
<dbReference type="Gene3D" id="3.30.1360.120">
    <property type="entry name" value="Probable tRNA modification gtpase trme, domain 1"/>
    <property type="match status" value="1"/>
</dbReference>
<dbReference type="PANTHER" id="PTHR43247">
    <property type="entry name" value="PHOSPHOSERINE AMINOTRANSFERASE"/>
    <property type="match status" value="1"/>
</dbReference>
<dbReference type="HAMAP" id="MF_00379">
    <property type="entry name" value="GTPase_MnmE"/>
    <property type="match status" value="1"/>
</dbReference>
<comment type="similarity">
    <text evidence="3">Belongs to the class-V pyridoxal-phosphate-dependent aminotransferase family. SerC subfamily.</text>
</comment>
<keyword evidence="10" id="KW-0547">Nucleotide-binding</keyword>
<keyword evidence="8" id="KW-0808">Transferase</keyword>
<name>A0A8H4ZMM3_9HYPO</name>
<dbReference type="GO" id="GO:0004648">
    <property type="term" value="F:O-phospho-L-serine:2-oxoglutarate aminotransferase activity"/>
    <property type="evidence" value="ECO:0007669"/>
    <property type="project" value="UniProtKB-EC"/>
</dbReference>
<keyword evidence="13" id="KW-0718">Serine biosynthesis</keyword>
<dbReference type="InterPro" id="IPR027266">
    <property type="entry name" value="TrmE/GcvT-like"/>
</dbReference>
<dbReference type="Gene3D" id="1.20.120.430">
    <property type="entry name" value="tRNA modification GTPase MnmE domain 2"/>
    <property type="match status" value="1"/>
</dbReference>
<dbReference type="UniPathway" id="UPA00135">
    <property type="reaction ID" value="UER00197"/>
</dbReference>
<dbReference type="SUPFAM" id="SSF53383">
    <property type="entry name" value="PLP-dependent transferases"/>
    <property type="match status" value="1"/>
</dbReference>
<dbReference type="EMBL" id="JABEVY010000118">
    <property type="protein sequence ID" value="KAF5249107.1"/>
    <property type="molecule type" value="Genomic_DNA"/>
</dbReference>
<dbReference type="EC" id="2.6.1.52" evidence="5"/>
<feature type="domain" description="Aminotransferase class V" evidence="16">
    <location>
        <begin position="9"/>
        <end position="103"/>
    </location>
</feature>
<keyword evidence="11" id="KW-0663">Pyridoxal phosphate</keyword>
<dbReference type="InterPro" id="IPR005225">
    <property type="entry name" value="Small_GTP-bd"/>
</dbReference>
<dbReference type="InterPro" id="IPR000192">
    <property type="entry name" value="Aminotrans_V_dom"/>
</dbReference>
<evidence type="ECO:0000256" key="12">
    <source>
        <dbReference type="ARBA" id="ARBA00023134"/>
    </source>
</evidence>
<dbReference type="GO" id="GO:0006564">
    <property type="term" value="P:L-serine biosynthetic process"/>
    <property type="evidence" value="ECO:0007669"/>
    <property type="project" value="UniProtKB-KW"/>
</dbReference>
<evidence type="ECO:0000259" key="16">
    <source>
        <dbReference type="Pfam" id="PF00266"/>
    </source>
</evidence>
<dbReference type="GO" id="GO:0005737">
    <property type="term" value="C:cytoplasm"/>
    <property type="evidence" value="ECO:0007669"/>
    <property type="project" value="TreeGrafter"/>
</dbReference>
<comment type="pathway">
    <text evidence="2">Amino-acid biosynthesis; L-serine biosynthesis; L-serine from 3-phospho-D-glycerate: step 2/3.</text>
</comment>
<evidence type="ECO:0000256" key="13">
    <source>
        <dbReference type="ARBA" id="ARBA00023299"/>
    </source>
</evidence>
<dbReference type="InterPro" id="IPR022278">
    <property type="entry name" value="Pser_aminoTfrase"/>
</dbReference>
<dbReference type="Gene3D" id="3.40.640.10">
    <property type="entry name" value="Type I PLP-dependent aspartate aminotransferase-like (Major domain)"/>
    <property type="match status" value="1"/>
</dbReference>
<dbReference type="Gene3D" id="3.90.1150.10">
    <property type="entry name" value="Aspartate Aminotransferase, domain 1"/>
    <property type="match status" value="1"/>
</dbReference>
<dbReference type="Proteomes" id="UP000573603">
    <property type="component" value="Unassembled WGS sequence"/>
</dbReference>
<dbReference type="InterPro" id="IPR027417">
    <property type="entry name" value="P-loop_NTPase"/>
</dbReference>
<feature type="domain" description="Aminotransferase class V" evidence="16">
    <location>
        <begin position="162"/>
        <end position="405"/>
    </location>
</feature>
<dbReference type="InterPro" id="IPR015424">
    <property type="entry name" value="PyrdxlP-dep_Trfase"/>
</dbReference>
<dbReference type="InterPro" id="IPR015421">
    <property type="entry name" value="PyrdxlP-dep_Trfase_major"/>
</dbReference>
<dbReference type="Pfam" id="PF00266">
    <property type="entry name" value="Aminotran_5"/>
    <property type="match status" value="2"/>
</dbReference>
<dbReference type="NCBIfam" id="TIGR00231">
    <property type="entry name" value="small_GTP"/>
    <property type="match status" value="1"/>
</dbReference>
<dbReference type="InterPro" id="IPR006073">
    <property type="entry name" value="GTP-bd"/>
</dbReference>
<feature type="domain" description="MnmE helical" evidence="19">
    <location>
        <begin position="571"/>
        <end position="948"/>
    </location>
</feature>
<comment type="caution">
    <text evidence="20">The sequence shown here is derived from an EMBL/GenBank/DDBJ whole genome shotgun (WGS) entry which is preliminary data.</text>
</comment>
<evidence type="ECO:0000256" key="4">
    <source>
        <dbReference type="ARBA" id="ARBA00011043"/>
    </source>
</evidence>
<dbReference type="Pfam" id="PF12631">
    <property type="entry name" value="MnmE_helical"/>
    <property type="match status" value="1"/>
</dbReference>
<dbReference type="PANTHER" id="PTHR43247:SF1">
    <property type="entry name" value="PHOSPHOSERINE AMINOTRANSFERASE"/>
    <property type="match status" value="1"/>
</dbReference>